<dbReference type="OrthoDB" id="1846031at2"/>
<evidence type="ECO:0000259" key="6">
    <source>
        <dbReference type="PROSITE" id="PS50983"/>
    </source>
</evidence>
<keyword evidence="3" id="KW-0813">Transport</keyword>
<dbReference type="GO" id="GO:1901678">
    <property type="term" value="P:iron coordination entity transport"/>
    <property type="evidence" value="ECO:0007669"/>
    <property type="project" value="UniProtKB-ARBA"/>
</dbReference>
<keyword evidence="4 5" id="KW-0732">Signal</keyword>
<evidence type="ECO:0000256" key="2">
    <source>
        <dbReference type="ARBA" id="ARBA00008814"/>
    </source>
</evidence>
<dbReference type="InterPro" id="IPR002491">
    <property type="entry name" value="ABC_transptr_periplasmic_BD"/>
</dbReference>
<dbReference type="Proteomes" id="UP000250434">
    <property type="component" value="Chromosome"/>
</dbReference>
<dbReference type="PROSITE" id="PS51257">
    <property type="entry name" value="PROKAR_LIPOPROTEIN"/>
    <property type="match status" value="1"/>
</dbReference>
<dbReference type="PANTHER" id="PTHR30532:SF24">
    <property type="entry name" value="FERRIC ENTEROBACTIN-BINDING PERIPLASMIC PROTEIN FEPB"/>
    <property type="match status" value="1"/>
</dbReference>
<dbReference type="Gene3D" id="3.40.50.1980">
    <property type="entry name" value="Nitrogenase molybdenum iron protein domain"/>
    <property type="match status" value="2"/>
</dbReference>
<dbReference type="CDD" id="cd01146">
    <property type="entry name" value="FhuD"/>
    <property type="match status" value="1"/>
</dbReference>
<comment type="similarity">
    <text evidence="2">Belongs to the bacterial solute-binding protein 8 family.</text>
</comment>
<reference evidence="7 8" key="1">
    <citation type="submission" date="2016-04" db="EMBL/GenBank/DDBJ databases">
        <title>Complete genome sequence and analysis of deep-sea sediment isolate, Amycolatopsis sp. WP1.</title>
        <authorList>
            <person name="Wang H."/>
            <person name="Chen S."/>
            <person name="Wu Q."/>
        </authorList>
    </citation>
    <scope>NUCLEOTIDE SEQUENCE [LARGE SCALE GENOMIC DNA]</scope>
    <source>
        <strain evidence="7 8">WP1</strain>
    </source>
</reference>
<gene>
    <name evidence="7" type="ORF">A4R43_37845</name>
</gene>
<keyword evidence="8" id="KW-1185">Reference proteome</keyword>
<dbReference type="PROSITE" id="PS50983">
    <property type="entry name" value="FE_B12_PBP"/>
    <property type="match status" value="1"/>
</dbReference>
<proteinExistence type="inferred from homology"/>
<evidence type="ECO:0000256" key="3">
    <source>
        <dbReference type="ARBA" id="ARBA00022448"/>
    </source>
</evidence>
<evidence type="ECO:0000256" key="4">
    <source>
        <dbReference type="ARBA" id="ARBA00022729"/>
    </source>
</evidence>
<dbReference type="SUPFAM" id="SSF53807">
    <property type="entry name" value="Helical backbone' metal receptor"/>
    <property type="match status" value="1"/>
</dbReference>
<dbReference type="RefSeq" id="WP_113696570.1">
    <property type="nucleotide sequence ID" value="NZ_CP015163.1"/>
</dbReference>
<dbReference type="AlphaFoldDB" id="A0A344LHJ0"/>
<feature type="domain" description="Fe/B12 periplasmic-binding" evidence="6">
    <location>
        <begin position="70"/>
        <end position="342"/>
    </location>
</feature>
<dbReference type="PANTHER" id="PTHR30532">
    <property type="entry name" value="IRON III DICITRATE-BINDING PERIPLASMIC PROTEIN"/>
    <property type="match status" value="1"/>
</dbReference>
<organism evidence="7 8">
    <name type="scientific">Amycolatopsis albispora</name>
    <dbReference type="NCBI Taxonomy" id="1804986"/>
    <lineage>
        <taxon>Bacteria</taxon>
        <taxon>Bacillati</taxon>
        <taxon>Actinomycetota</taxon>
        <taxon>Actinomycetes</taxon>
        <taxon>Pseudonocardiales</taxon>
        <taxon>Pseudonocardiaceae</taxon>
        <taxon>Amycolatopsis</taxon>
    </lineage>
</organism>
<evidence type="ECO:0000256" key="1">
    <source>
        <dbReference type="ARBA" id="ARBA00004196"/>
    </source>
</evidence>
<accession>A0A344LHJ0</accession>
<dbReference type="Pfam" id="PF01497">
    <property type="entry name" value="Peripla_BP_2"/>
    <property type="match status" value="1"/>
</dbReference>
<feature type="signal peptide" evidence="5">
    <location>
        <begin position="1"/>
        <end position="27"/>
    </location>
</feature>
<evidence type="ECO:0000256" key="5">
    <source>
        <dbReference type="SAM" id="SignalP"/>
    </source>
</evidence>
<dbReference type="KEGG" id="aab:A4R43_37845"/>
<dbReference type="InterPro" id="IPR051313">
    <property type="entry name" value="Bact_iron-sidero_bind"/>
</dbReference>
<name>A0A344LHJ0_9PSEU</name>
<evidence type="ECO:0000313" key="8">
    <source>
        <dbReference type="Proteomes" id="UP000250434"/>
    </source>
</evidence>
<evidence type="ECO:0000313" key="7">
    <source>
        <dbReference type="EMBL" id="AXB47514.1"/>
    </source>
</evidence>
<protein>
    <submittedName>
        <fullName evidence="7">Iron ABC transporter substrate-binding protein</fullName>
    </submittedName>
</protein>
<comment type="subcellular location">
    <subcellularLocation>
        <location evidence="1">Cell envelope</location>
    </subcellularLocation>
</comment>
<sequence>MDRSPTRRFRRFAGLLTSALLAGAALAGCGSEEAPAAPTAPGAVPVEPAAFPVTIDHKYGSTEIKAEPKRIVTVGYTDQDALLSVGVVPVATSEFVGEFPGAIGPWATSKLNGAPLPEVMKGSADPQFEKIASLRPDLILGLYSGLTQEHYDKLAQIAPTIAQPKEFKDYGVPWQESTRKITKAVGRGGAGEMIISEVEAKLAQVKQAHPEFAGKSALMATTYQGYFIYGSEDPRSRVLTSLGFVLPPNLDQVIGDKFGANISPERTDLLNVDALAWIVAGVDEGRATLDKDTLYTGMRVAKEKREVLIDEASQYGAGISFVSPLSVPWVVDRLVPQLTAAVDGNPATEVKPVTS</sequence>
<feature type="chain" id="PRO_5038752859" evidence="5">
    <location>
        <begin position="28"/>
        <end position="355"/>
    </location>
</feature>
<dbReference type="EMBL" id="CP015163">
    <property type="protein sequence ID" value="AXB47514.1"/>
    <property type="molecule type" value="Genomic_DNA"/>
</dbReference>
<dbReference type="GO" id="GO:0030288">
    <property type="term" value="C:outer membrane-bounded periplasmic space"/>
    <property type="evidence" value="ECO:0007669"/>
    <property type="project" value="TreeGrafter"/>
</dbReference>